<dbReference type="FunFam" id="1.10.3720.10:FF:000001">
    <property type="entry name" value="Glycine betaine ABC transporter, permease"/>
    <property type="match status" value="1"/>
</dbReference>
<dbReference type="SUPFAM" id="SSF161098">
    <property type="entry name" value="MetI-like"/>
    <property type="match status" value="1"/>
</dbReference>
<evidence type="ECO:0000256" key="6">
    <source>
        <dbReference type="ARBA" id="ARBA00023136"/>
    </source>
</evidence>
<evidence type="ECO:0000313" key="10">
    <source>
        <dbReference type="Proteomes" id="UP000672602"/>
    </source>
</evidence>
<dbReference type="NCBIfam" id="TIGR03416">
    <property type="entry name" value="ABC_choXWV_perm"/>
    <property type="match status" value="1"/>
</dbReference>
<comment type="caution">
    <text evidence="9">The sequence shown here is derived from an EMBL/GenBank/DDBJ whole genome shotgun (WGS) entry which is preliminary data.</text>
</comment>
<evidence type="ECO:0000256" key="1">
    <source>
        <dbReference type="ARBA" id="ARBA00004651"/>
    </source>
</evidence>
<dbReference type="Pfam" id="PF00528">
    <property type="entry name" value="BPD_transp_1"/>
    <property type="match status" value="1"/>
</dbReference>
<evidence type="ECO:0000256" key="3">
    <source>
        <dbReference type="ARBA" id="ARBA00022475"/>
    </source>
</evidence>
<reference evidence="9" key="1">
    <citation type="submission" date="2021-04" db="EMBL/GenBank/DDBJ databases">
        <authorList>
            <person name="Zhang D.-C."/>
        </authorList>
    </citation>
    <scope>NUCLEOTIDE SEQUENCE</scope>
    <source>
        <strain evidence="9">CGMCC 1.15697</strain>
    </source>
</reference>
<dbReference type="InterPro" id="IPR035906">
    <property type="entry name" value="MetI-like_sf"/>
</dbReference>
<dbReference type="RefSeq" id="WP_210682401.1">
    <property type="nucleotide sequence ID" value="NZ_JAGMWN010000005.1"/>
</dbReference>
<keyword evidence="4 7" id="KW-0812">Transmembrane</keyword>
<feature type="transmembrane region" description="Helical" evidence="7">
    <location>
        <begin position="216"/>
        <end position="239"/>
    </location>
</feature>
<evidence type="ECO:0000256" key="2">
    <source>
        <dbReference type="ARBA" id="ARBA00022448"/>
    </source>
</evidence>
<keyword evidence="2 7" id="KW-0813">Transport</keyword>
<keyword evidence="3" id="KW-1003">Cell membrane</keyword>
<dbReference type="InterPro" id="IPR017784">
    <property type="entry name" value="ABC_transptr_choline_permease"/>
</dbReference>
<evidence type="ECO:0000259" key="8">
    <source>
        <dbReference type="PROSITE" id="PS50928"/>
    </source>
</evidence>
<accession>A0A8J7SJL3</accession>
<evidence type="ECO:0000313" key="9">
    <source>
        <dbReference type="EMBL" id="MBP5857828.1"/>
    </source>
</evidence>
<proteinExistence type="inferred from homology"/>
<dbReference type="Gene3D" id="1.10.3720.10">
    <property type="entry name" value="MetI-like"/>
    <property type="match status" value="1"/>
</dbReference>
<evidence type="ECO:0000256" key="4">
    <source>
        <dbReference type="ARBA" id="ARBA00022692"/>
    </source>
</evidence>
<dbReference type="PANTHER" id="PTHR47737:SF1">
    <property type="entry name" value="GLYCINE BETAINE_PROLINE BETAINE TRANSPORT SYSTEM PERMEASE PROTEIN PROW"/>
    <property type="match status" value="1"/>
</dbReference>
<sequence>MDSFTEAIESAKIPLGDWIEAFVDFLNTYFFWFFDGLTQGLEVLIELLAEGMLFLPSPLLILLFAGGAYWLHRSWKLSLFTVLALLLVINLGYWEETVYTIALVLWATFICLAIGVPLGIAAAHRPRLWAAMRPVLDMMQTIPTFVYLIPALIFFGLGLVAGLVATIIFAIPAPIRLTYLGVSSAPKPLMEAAESFGATKSQLLWKVEIPHALPTIMAGLTQCIMLSLSMVVIAAMVGADGLGVPVLRALNSVNVAKGFEAGLAIVVVAIIMDRICKQPGKG</sequence>
<feature type="transmembrane region" description="Helical" evidence="7">
    <location>
        <begin position="100"/>
        <end position="123"/>
    </location>
</feature>
<dbReference type="Proteomes" id="UP000672602">
    <property type="component" value="Unassembled WGS sequence"/>
</dbReference>
<feature type="transmembrane region" description="Helical" evidence="7">
    <location>
        <begin position="51"/>
        <end position="70"/>
    </location>
</feature>
<dbReference type="GO" id="GO:0015871">
    <property type="term" value="P:choline transport"/>
    <property type="evidence" value="ECO:0007669"/>
    <property type="project" value="TreeGrafter"/>
</dbReference>
<keyword evidence="5 7" id="KW-1133">Transmembrane helix</keyword>
<gene>
    <name evidence="9" type="primary">choW</name>
    <name evidence="9" type="ORF">KAJ83_12480</name>
</gene>
<dbReference type="GO" id="GO:0005275">
    <property type="term" value="F:amine transmembrane transporter activity"/>
    <property type="evidence" value="ECO:0007669"/>
    <property type="project" value="TreeGrafter"/>
</dbReference>
<dbReference type="AlphaFoldDB" id="A0A8J7SJL3"/>
<dbReference type="PROSITE" id="PS50928">
    <property type="entry name" value="ABC_TM1"/>
    <property type="match status" value="1"/>
</dbReference>
<protein>
    <submittedName>
        <fullName evidence="9">Choline ABC transporter permease subunit</fullName>
    </submittedName>
</protein>
<dbReference type="GO" id="GO:0043190">
    <property type="term" value="C:ATP-binding cassette (ABC) transporter complex"/>
    <property type="evidence" value="ECO:0007669"/>
    <property type="project" value="TreeGrafter"/>
</dbReference>
<feature type="transmembrane region" description="Helical" evidence="7">
    <location>
        <begin position="144"/>
        <end position="171"/>
    </location>
</feature>
<feature type="domain" description="ABC transmembrane type-1" evidence="8">
    <location>
        <begin position="97"/>
        <end position="276"/>
    </location>
</feature>
<dbReference type="CDD" id="cd06261">
    <property type="entry name" value="TM_PBP2"/>
    <property type="match status" value="1"/>
</dbReference>
<organism evidence="9 10">
    <name type="scientific">Marivibrio halodurans</name>
    <dbReference type="NCBI Taxonomy" id="2039722"/>
    <lineage>
        <taxon>Bacteria</taxon>
        <taxon>Pseudomonadati</taxon>
        <taxon>Pseudomonadota</taxon>
        <taxon>Alphaproteobacteria</taxon>
        <taxon>Rhodospirillales</taxon>
        <taxon>Rhodospirillaceae</taxon>
        <taxon>Marivibrio</taxon>
    </lineage>
</organism>
<dbReference type="EMBL" id="JAGMWN010000005">
    <property type="protein sequence ID" value="MBP5857828.1"/>
    <property type="molecule type" value="Genomic_DNA"/>
</dbReference>
<feature type="transmembrane region" description="Helical" evidence="7">
    <location>
        <begin position="77"/>
        <end position="94"/>
    </location>
</feature>
<keyword evidence="6 7" id="KW-0472">Membrane</keyword>
<name>A0A8J7SJL3_9PROT</name>
<comment type="subcellular location">
    <subcellularLocation>
        <location evidence="1 7">Cell membrane</location>
        <topology evidence="1 7">Multi-pass membrane protein</topology>
    </subcellularLocation>
</comment>
<keyword evidence="10" id="KW-1185">Reference proteome</keyword>
<dbReference type="GO" id="GO:0015226">
    <property type="term" value="F:carnitine transmembrane transporter activity"/>
    <property type="evidence" value="ECO:0007669"/>
    <property type="project" value="TreeGrafter"/>
</dbReference>
<dbReference type="InterPro" id="IPR000515">
    <property type="entry name" value="MetI-like"/>
</dbReference>
<evidence type="ECO:0000256" key="7">
    <source>
        <dbReference type="RuleBase" id="RU363032"/>
    </source>
</evidence>
<dbReference type="GO" id="GO:0031460">
    <property type="term" value="P:glycine betaine transport"/>
    <property type="evidence" value="ECO:0007669"/>
    <property type="project" value="TreeGrafter"/>
</dbReference>
<dbReference type="PANTHER" id="PTHR47737">
    <property type="entry name" value="GLYCINE BETAINE/PROLINE BETAINE TRANSPORT SYSTEM PERMEASE PROTEIN PROW"/>
    <property type="match status" value="1"/>
</dbReference>
<evidence type="ECO:0000256" key="5">
    <source>
        <dbReference type="ARBA" id="ARBA00022989"/>
    </source>
</evidence>
<comment type="similarity">
    <text evidence="7">Belongs to the binding-protein-dependent transport system permease family.</text>
</comment>